<dbReference type="InterPro" id="IPR018094">
    <property type="entry name" value="Thymidylate_kinase"/>
</dbReference>
<dbReference type="AlphaFoldDB" id="A0A0G0LX69"/>
<dbReference type="GO" id="GO:0004798">
    <property type="term" value="F:dTMP kinase activity"/>
    <property type="evidence" value="ECO:0007669"/>
    <property type="project" value="UniProtKB-UniRule"/>
</dbReference>
<feature type="binding site" evidence="8">
    <location>
        <begin position="26"/>
        <end position="33"/>
    </location>
    <ligand>
        <name>ATP</name>
        <dbReference type="ChEBI" id="CHEBI:30616"/>
    </ligand>
</feature>
<dbReference type="GO" id="GO:0005829">
    <property type="term" value="C:cytosol"/>
    <property type="evidence" value="ECO:0007669"/>
    <property type="project" value="TreeGrafter"/>
</dbReference>
<evidence type="ECO:0000256" key="1">
    <source>
        <dbReference type="ARBA" id="ARBA00009776"/>
    </source>
</evidence>
<evidence type="ECO:0000256" key="8">
    <source>
        <dbReference type="HAMAP-Rule" id="MF_00165"/>
    </source>
</evidence>
<dbReference type="GO" id="GO:0006227">
    <property type="term" value="P:dUDP biosynthetic process"/>
    <property type="evidence" value="ECO:0007669"/>
    <property type="project" value="TreeGrafter"/>
</dbReference>
<sequence>MGLVPPEDIKMTEKKPPSGIWIAFEGGDGCGKSTIMKDYAEHLRQEGFDVVETREPGGTQFSEQLRGMIFNPEIKDDPRTQLLLFTAARRRNILKTVLPAWENGQIVLSDRSEGSSYIYQHYQFGLSLDEVRRVNEFSTEGIRPTTTVLLDVDVGVGKKRAAAAKGVELNHFDKADLLALMKRRNGYLDWARQQTNWLVIDANQLKDKVLADVISDINRLGVFDEKTRTKNRYV</sequence>
<dbReference type="Gene3D" id="3.40.50.300">
    <property type="entry name" value="P-loop containing nucleotide triphosphate hydrolases"/>
    <property type="match status" value="1"/>
</dbReference>
<keyword evidence="6 8" id="KW-0067">ATP-binding</keyword>
<dbReference type="CDD" id="cd01672">
    <property type="entry name" value="TMPK"/>
    <property type="match status" value="1"/>
</dbReference>
<evidence type="ECO:0000256" key="3">
    <source>
        <dbReference type="ARBA" id="ARBA00022727"/>
    </source>
</evidence>
<evidence type="ECO:0000313" key="10">
    <source>
        <dbReference type="EMBL" id="KKQ66014.1"/>
    </source>
</evidence>
<evidence type="ECO:0000313" key="11">
    <source>
        <dbReference type="Proteomes" id="UP000034235"/>
    </source>
</evidence>
<dbReference type="PANTHER" id="PTHR10344:SF4">
    <property type="entry name" value="UMP-CMP KINASE 2, MITOCHONDRIAL"/>
    <property type="match status" value="1"/>
</dbReference>
<dbReference type="PANTHER" id="PTHR10344">
    <property type="entry name" value="THYMIDYLATE KINASE"/>
    <property type="match status" value="1"/>
</dbReference>
<dbReference type="SUPFAM" id="SSF52540">
    <property type="entry name" value="P-loop containing nucleoside triphosphate hydrolases"/>
    <property type="match status" value="1"/>
</dbReference>
<dbReference type="GO" id="GO:0005524">
    <property type="term" value="F:ATP binding"/>
    <property type="evidence" value="ECO:0007669"/>
    <property type="project" value="UniProtKB-UniRule"/>
</dbReference>
<keyword evidence="3 8" id="KW-0545">Nucleotide biosynthesis</keyword>
<keyword evidence="5 8" id="KW-0418">Kinase</keyword>
<dbReference type="HAMAP" id="MF_00165">
    <property type="entry name" value="Thymidylate_kinase"/>
    <property type="match status" value="1"/>
</dbReference>
<dbReference type="Pfam" id="PF02223">
    <property type="entry name" value="Thymidylate_kin"/>
    <property type="match status" value="1"/>
</dbReference>
<dbReference type="GO" id="GO:0006233">
    <property type="term" value="P:dTDP biosynthetic process"/>
    <property type="evidence" value="ECO:0007669"/>
    <property type="project" value="InterPro"/>
</dbReference>
<comment type="catalytic activity">
    <reaction evidence="7 8">
        <text>dTMP + ATP = dTDP + ADP</text>
        <dbReference type="Rhea" id="RHEA:13517"/>
        <dbReference type="ChEBI" id="CHEBI:30616"/>
        <dbReference type="ChEBI" id="CHEBI:58369"/>
        <dbReference type="ChEBI" id="CHEBI:63528"/>
        <dbReference type="ChEBI" id="CHEBI:456216"/>
        <dbReference type="EC" id="2.7.4.9"/>
    </reaction>
</comment>
<reference evidence="10 11" key="1">
    <citation type="journal article" date="2015" name="Nature">
        <title>rRNA introns, odd ribosomes, and small enigmatic genomes across a large radiation of phyla.</title>
        <authorList>
            <person name="Brown C.T."/>
            <person name="Hug L.A."/>
            <person name="Thomas B.C."/>
            <person name="Sharon I."/>
            <person name="Castelle C.J."/>
            <person name="Singh A."/>
            <person name="Wilkins M.J."/>
            <person name="Williams K.H."/>
            <person name="Banfield J.F."/>
        </authorList>
    </citation>
    <scope>NUCLEOTIDE SEQUENCE [LARGE SCALE GENOMIC DNA]</scope>
</reference>
<dbReference type="NCBIfam" id="TIGR00041">
    <property type="entry name" value="DTMP_kinase"/>
    <property type="match status" value="1"/>
</dbReference>
<proteinExistence type="inferred from homology"/>
<organism evidence="10 11">
    <name type="scientific">Candidatus Daviesbacteria bacterium GW2011_GWA2_38_24</name>
    <dbReference type="NCBI Taxonomy" id="1618422"/>
    <lineage>
        <taxon>Bacteria</taxon>
        <taxon>Candidatus Daviesiibacteriota</taxon>
    </lineage>
</organism>
<dbReference type="EC" id="2.7.4.9" evidence="8"/>
<keyword evidence="4 8" id="KW-0547">Nucleotide-binding</keyword>
<comment type="caution">
    <text evidence="10">The sequence shown here is derived from an EMBL/GenBank/DDBJ whole genome shotgun (WGS) entry which is preliminary data.</text>
</comment>
<gene>
    <name evidence="8" type="primary">tmk</name>
    <name evidence="10" type="ORF">US86_C0007G0059</name>
</gene>
<evidence type="ECO:0000256" key="5">
    <source>
        <dbReference type="ARBA" id="ARBA00022777"/>
    </source>
</evidence>
<evidence type="ECO:0000256" key="2">
    <source>
        <dbReference type="ARBA" id="ARBA00022679"/>
    </source>
</evidence>
<dbReference type="InterPro" id="IPR027417">
    <property type="entry name" value="P-loop_NTPase"/>
</dbReference>
<keyword evidence="2 8" id="KW-0808">Transferase</keyword>
<evidence type="ECO:0000259" key="9">
    <source>
        <dbReference type="Pfam" id="PF02223"/>
    </source>
</evidence>
<dbReference type="InterPro" id="IPR039430">
    <property type="entry name" value="Thymidylate_kin-like_dom"/>
</dbReference>
<dbReference type="EMBL" id="LBUP01000007">
    <property type="protein sequence ID" value="KKQ66014.1"/>
    <property type="molecule type" value="Genomic_DNA"/>
</dbReference>
<evidence type="ECO:0000256" key="4">
    <source>
        <dbReference type="ARBA" id="ARBA00022741"/>
    </source>
</evidence>
<feature type="domain" description="Thymidylate kinase-like" evidence="9">
    <location>
        <begin position="24"/>
        <end position="212"/>
    </location>
</feature>
<comment type="similarity">
    <text evidence="1 8">Belongs to the thymidylate kinase family.</text>
</comment>
<evidence type="ECO:0000256" key="7">
    <source>
        <dbReference type="ARBA" id="ARBA00048743"/>
    </source>
</evidence>
<dbReference type="Proteomes" id="UP000034235">
    <property type="component" value="Unassembled WGS sequence"/>
</dbReference>
<dbReference type="GO" id="GO:0006235">
    <property type="term" value="P:dTTP biosynthetic process"/>
    <property type="evidence" value="ECO:0007669"/>
    <property type="project" value="UniProtKB-UniRule"/>
</dbReference>
<dbReference type="PATRIC" id="fig|1618422.5.peg.966"/>
<protein>
    <recommendedName>
        <fullName evidence="8">Thymidylate kinase</fullName>
        <ecNumber evidence="8">2.7.4.9</ecNumber>
    </recommendedName>
    <alternativeName>
        <fullName evidence="8">dTMP kinase</fullName>
    </alternativeName>
</protein>
<name>A0A0G0LX69_9BACT</name>
<accession>A0A0G0LX69</accession>
<comment type="function">
    <text evidence="8">Phosphorylation of dTMP to form dTDP in both de novo and salvage pathways of dTTP synthesis.</text>
</comment>
<evidence type="ECO:0000256" key="6">
    <source>
        <dbReference type="ARBA" id="ARBA00022840"/>
    </source>
</evidence>